<sequence>MFISKMLTATFLVALAVVISCQTPNTSSQATGSSQGQPKAQSEKPFDFLAEAPSYLGQIQLLTPAQRLALFQGLAAGKTDGLTKLVGSRGAQFLQALYKIDGYRQNGWPSVGRLEALYQTWAQSSGEEDKRLFALYKFWRTPRIEGFSMTWVKDLPTKKQDGRTYEGWRLGNDGSVVWPETLEIEPLMAVPTSKDLVLPKPVRISPITPGTTIDVYVDVTEFAGHGNLYFISTFMIGKTRCYIKPRPELGLGTIPEDALYVTFR</sequence>
<evidence type="ECO:0000313" key="3">
    <source>
        <dbReference type="Proteomes" id="UP000177481"/>
    </source>
</evidence>
<evidence type="ECO:0000313" key="2">
    <source>
        <dbReference type="EMBL" id="OGD64583.1"/>
    </source>
</evidence>
<evidence type="ECO:0000256" key="1">
    <source>
        <dbReference type="SAM" id="SignalP"/>
    </source>
</evidence>
<dbReference type="EMBL" id="MEZX01000002">
    <property type="protein sequence ID" value="OGD64583.1"/>
    <property type="molecule type" value="Genomic_DNA"/>
</dbReference>
<reference evidence="2 3" key="1">
    <citation type="journal article" date="2016" name="Nat. Commun.">
        <title>Thousands of microbial genomes shed light on interconnected biogeochemical processes in an aquifer system.</title>
        <authorList>
            <person name="Anantharaman K."/>
            <person name="Brown C.T."/>
            <person name="Hug L.A."/>
            <person name="Sharon I."/>
            <person name="Castelle C.J."/>
            <person name="Probst A.J."/>
            <person name="Thomas B.C."/>
            <person name="Singh A."/>
            <person name="Wilkins M.J."/>
            <person name="Karaoz U."/>
            <person name="Brodie E.L."/>
            <person name="Williams K.H."/>
            <person name="Hubbard S.S."/>
            <person name="Banfield J.F."/>
        </authorList>
    </citation>
    <scope>NUCLEOTIDE SEQUENCE [LARGE SCALE GENOMIC DNA]</scope>
</reference>
<proteinExistence type="predicted"/>
<feature type="chain" id="PRO_5009518304" evidence="1">
    <location>
        <begin position="17"/>
        <end position="264"/>
    </location>
</feature>
<protein>
    <submittedName>
        <fullName evidence="2">Uncharacterized protein</fullName>
    </submittedName>
</protein>
<dbReference type="AlphaFoldDB" id="A0A1F5EB40"/>
<accession>A0A1F5EB40</accession>
<comment type="caution">
    <text evidence="2">The sequence shown here is derived from an EMBL/GenBank/DDBJ whole genome shotgun (WGS) entry which is preliminary data.</text>
</comment>
<gene>
    <name evidence="2" type="ORF">A3A71_00815</name>
</gene>
<dbReference type="Proteomes" id="UP000177481">
    <property type="component" value="Unassembled WGS sequence"/>
</dbReference>
<keyword evidence="1" id="KW-0732">Signal</keyword>
<feature type="signal peptide" evidence="1">
    <location>
        <begin position="1"/>
        <end position="16"/>
    </location>
</feature>
<organism evidence="2 3">
    <name type="scientific">Candidatus Berkelbacteria bacterium RIFCSPLOWO2_01_FULL_50_28</name>
    <dbReference type="NCBI Taxonomy" id="1797471"/>
    <lineage>
        <taxon>Bacteria</taxon>
        <taxon>Candidatus Berkelbacteria</taxon>
    </lineage>
</organism>
<dbReference type="PROSITE" id="PS51257">
    <property type="entry name" value="PROKAR_LIPOPROTEIN"/>
    <property type="match status" value="1"/>
</dbReference>
<name>A0A1F5EB40_9BACT</name>